<dbReference type="PANTHER" id="PTHR34606:SF15">
    <property type="entry name" value="BON DOMAIN-CONTAINING PROTEIN"/>
    <property type="match status" value="1"/>
</dbReference>
<dbReference type="NCBIfam" id="NF033157">
    <property type="entry name" value="SWFGD_domain"/>
    <property type="match status" value="1"/>
</dbReference>
<evidence type="ECO:0000259" key="2">
    <source>
        <dbReference type="PROSITE" id="PS50914"/>
    </source>
</evidence>
<dbReference type="InterPro" id="IPR051686">
    <property type="entry name" value="Lipoprotein_DolP"/>
</dbReference>
<name>A0A1I1VKI7_9RHOB</name>
<evidence type="ECO:0000313" key="3">
    <source>
        <dbReference type="EMBL" id="SFD83592.1"/>
    </source>
</evidence>
<dbReference type="EMBL" id="FOMS01000003">
    <property type="protein sequence ID" value="SFD83592.1"/>
    <property type="molecule type" value="Genomic_DNA"/>
</dbReference>
<feature type="compositionally biased region" description="Basic and acidic residues" evidence="1">
    <location>
        <begin position="11"/>
        <end position="29"/>
    </location>
</feature>
<dbReference type="Gene3D" id="3.30.1340.30">
    <property type="match status" value="1"/>
</dbReference>
<dbReference type="AlphaFoldDB" id="A0A1I1VKI7"/>
<dbReference type="InterPro" id="IPR007055">
    <property type="entry name" value="BON_dom"/>
</dbReference>
<feature type="region of interest" description="Disordered" evidence="1">
    <location>
        <begin position="198"/>
        <end position="217"/>
    </location>
</feature>
<feature type="compositionally biased region" description="Basic and acidic residues" evidence="1">
    <location>
        <begin position="42"/>
        <end position="63"/>
    </location>
</feature>
<protein>
    <submittedName>
        <fullName evidence="3">BON domain-containing protein</fullName>
    </submittedName>
</protein>
<sequence>MSQKSSFRAWSDQHYDPETERGLHRRADPADPQPAGAEDIEAERAERMREIERERAMRRDPRLGADPWPGPEVAPETVAWPWAGPIGQPRRHRAERSFLDRARDELATWIGDEEAARRRDRDYTGVGPRNYRRSDTRIAEDVNDDLTEDPMLDATDIEVTVRDCEVTLDGYVRDRASKRRAEDCADHVSGVVHVQNNLRISDPPAGGSEASAPGAST</sequence>
<dbReference type="PANTHER" id="PTHR34606">
    <property type="entry name" value="BON DOMAIN-CONTAINING PROTEIN"/>
    <property type="match status" value="1"/>
</dbReference>
<dbReference type="InterPro" id="IPR047800">
    <property type="entry name" value="SWFGD_dom"/>
</dbReference>
<dbReference type="RefSeq" id="WP_149755163.1">
    <property type="nucleotide sequence ID" value="NZ_FOMS01000003.1"/>
</dbReference>
<reference evidence="3 4" key="1">
    <citation type="submission" date="2016-10" db="EMBL/GenBank/DDBJ databases">
        <authorList>
            <person name="Varghese N."/>
            <person name="Submissions S."/>
        </authorList>
    </citation>
    <scope>NUCLEOTIDE SEQUENCE [LARGE SCALE GENOMIC DNA]</scope>
    <source>
        <strain evidence="4">YIM D21,KCTC 23444,ACCC 10710</strain>
    </source>
</reference>
<feature type="region of interest" description="Disordered" evidence="1">
    <location>
        <begin position="1"/>
        <end position="72"/>
    </location>
</feature>
<evidence type="ECO:0000256" key="1">
    <source>
        <dbReference type="SAM" id="MobiDB-lite"/>
    </source>
</evidence>
<dbReference type="Pfam" id="PF04972">
    <property type="entry name" value="BON"/>
    <property type="match status" value="1"/>
</dbReference>
<dbReference type="Proteomes" id="UP000325289">
    <property type="component" value="Unassembled WGS sequence"/>
</dbReference>
<dbReference type="InterPro" id="IPR014004">
    <property type="entry name" value="Transpt-assoc_nodulatn_dom_bac"/>
</dbReference>
<evidence type="ECO:0000313" key="4">
    <source>
        <dbReference type="Proteomes" id="UP000325289"/>
    </source>
</evidence>
<accession>A0A1I1VKI7</accession>
<gene>
    <name evidence="3" type="ORF">SAMN04515678_103265</name>
</gene>
<keyword evidence="4" id="KW-1185">Reference proteome</keyword>
<dbReference type="SMART" id="SM00749">
    <property type="entry name" value="BON"/>
    <property type="match status" value="1"/>
</dbReference>
<feature type="domain" description="BON" evidence="2">
    <location>
        <begin position="134"/>
        <end position="202"/>
    </location>
</feature>
<dbReference type="OrthoDB" id="680465at2"/>
<feature type="compositionally biased region" description="Low complexity" evidence="1">
    <location>
        <begin position="203"/>
        <end position="217"/>
    </location>
</feature>
<proteinExistence type="predicted"/>
<dbReference type="PROSITE" id="PS50914">
    <property type="entry name" value="BON"/>
    <property type="match status" value="1"/>
</dbReference>
<organism evidence="3 4">
    <name type="scientific">Roseivivax sediminis</name>
    <dbReference type="NCBI Taxonomy" id="936889"/>
    <lineage>
        <taxon>Bacteria</taxon>
        <taxon>Pseudomonadati</taxon>
        <taxon>Pseudomonadota</taxon>
        <taxon>Alphaproteobacteria</taxon>
        <taxon>Rhodobacterales</taxon>
        <taxon>Roseobacteraceae</taxon>
        <taxon>Roseivivax</taxon>
    </lineage>
</organism>